<evidence type="ECO:0000313" key="2">
    <source>
        <dbReference type="EMBL" id="GAG20700.1"/>
    </source>
</evidence>
<name>X0VR47_9ZZZZ</name>
<gene>
    <name evidence="2" type="ORF">S01H1_51125</name>
</gene>
<organism evidence="2">
    <name type="scientific">marine sediment metagenome</name>
    <dbReference type="NCBI Taxonomy" id="412755"/>
    <lineage>
        <taxon>unclassified sequences</taxon>
        <taxon>metagenomes</taxon>
        <taxon>ecological metagenomes</taxon>
    </lineage>
</organism>
<comment type="caution">
    <text evidence="2">The sequence shown here is derived from an EMBL/GenBank/DDBJ whole genome shotgun (WGS) entry which is preliminary data.</text>
</comment>
<evidence type="ECO:0008006" key="3">
    <source>
        <dbReference type="Google" id="ProtNLM"/>
    </source>
</evidence>
<sequence length="77" mass="7646">MADVKFSEFPEATGANLAEVFVVGLDELDANARFPGTDLKGDTGLQGPPGPEGAQGATGPQGDTGIKGDDGAQGEQG</sequence>
<protein>
    <recommendedName>
        <fullName evidence="3">Collagen-like protein</fullName>
    </recommendedName>
</protein>
<accession>X0VR47</accession>
<feature type="non-terminal residue" evidence="2">
    <location>
        <position position="77"/>
    </location>
</feature>
<reference evidence="2" key="1">
    <citation type="journal article" date="2014" name="Front. Microbiol.">
        <title>High frequency of phylogenetically diverse reductive dehalogenase-homologous genes in deep subseafloor sedimentary metagenomes.</title>
        <authorList>
            <person name="Kawai M."/>
            <person name="Futagami T."/>
            <person name="Toyoda A."/>
            <person name="Takaki Y."/>
            <person name="Nishi S."/>
            <person name="Hori S."/>
            <person name="Arai W."/>
            <person name="Tsubouchi T."/>
            <person name="Morono Y."/>
            <person name="Uchiyama I."/>
            <person name="Ito T."/>
            <person name="Fujiyama A."/>
            <person name="Inagaki F."/>
            <person name="Takami H."/>
        </authorList>
    </citation>
    <scope>NUCLEOTIDE SEQUENCE</scope>
    <source>
        <strain evidence="2">Expedition CK06-06</strain>
    </source>
</reference>
<evidence type="ECO:0000256" key="1">
    <source>
        <dbReference type="SAM" id="MobiDB-lite"/>
    </source>
</evidence>
<dbReference type="AlphaFoldDB" id="X0VR47"/>
<dbReference type="EMBL" id="BARS01032982">
    <property type="protein sequence ID" value="GAG20700.1"/>
    <property type="molecule type" value="Genomic_DNA"/>
</dbReference>
<proteinExistence type="predicted"/>
<feature type="compositionally biased region" description="Low complexity" evidence="1">
    <location>
        <begin position="52"/>
        <end position="61"/>
    </location>
</feature>
<feature type="region of interest" description="Disordered" evidence="1">
    <location>
        <begin position="32"/>
        <end position="77"/>
    </location>
</feature>